<organism evidence="1 2">
    <name type="scientific">Diversispora eburnea</name>
    <dbReference type="NCBI Taxonomy" id="1213867"/>
    <lineage>
        <taxon>Eukaryota</taxon>
        <taxon>Fungi</taxon>
        <taxon>Fungi incertae sedis</taxon>
        <taxon>Mucoromycota</taxon>
        <taxon>Glomeromycotina</taxon>
        <taxon>Glomeromycetes</taxon>
        <taxon>Diversisporales</taxon>
        <taxon>Diversisporaceae</taxon>
        <taxon>Diversispora</taxon>
    </lineage>
</organism>
<accession>A0A9N9E1D0</accession>
<proteinExistence type="predicted"/>
<feature type="non-terminal residue" evidence="1">
    <location>
        <position position="195"/>
    </location>
</feature>
<comment type="caution">
    <text evidence="1">The sequence shown here is derived from an EMBL/GenBank/DDBJ whole genome shotgun (WGS) entry which is preliminary data.</text>
</comment>
<evidence type="ECO:0000313" key="1">
    <source>
        <dbReference type="EMBL" id="CAG8656029.1"/>
    </source>
</evidence>
<feature type="non-terminal residue" evidence="1">
    <location>
        <position position="1"/>
    </location>
</feature>
<keyword evidence="2" id="KW-1185">Reference proteome</keyword>
<dbReference type="AlphaFoldDB" id="A0A9N9E1D0"/>
<protein>
    <submittedName>
        <fullName evidence="1">4509_t:CDS:1</fullName>
    </submittedName>
</protein>
<dbReference type="EMBL" id="CAJVPK010007369">
    <property type="protein sequence ID" value="CAG8656029.1"/>
    <property type="molecule type" value="Genomic_DNA"/>
</dbReference>
<dbReference type="Proteomes" id="UP000789706">
    <property type="component" value="Unassembled WGS sequence"/>
</dbReference>
<name>A0A9N9E1D0_9GLOM</name>
<sequence>NVIIQKANEIIPKKKKLISGKYEESKKKIEKIREDYNIEIAIPIWTEISDENKNWLKEVKKMHYTLHKIFEAEIKEANYKKIKEQIVKRNKNFLNNKKIVIQSLLNKERPRIVTDKDLNQYQEWKQTYNQNNEIQEEWFLSLTKSFTAEEIEGLIRKLPNKKTPAKPKDWKKNIWTITLLETVRKIFTKGIYNRL</sequence>
<evidence type="ECO:0000313" key="2">
    <source>
        <dbReference type="Proteomes" id="UP000789706"/>
    </source>
</evidence>
<reference evidence="1" key="1">
    <citation type="submission" date="2021-06" db="EMBL/GenBank/DDBJ databases">
        <authorList>
            <person name="Kallberg Y."/>
            <person name="Tangrot J."/>
            <person name="Rosling A."/>
        </authorList>
    </citation>
    <scope>NUCLEOTIDE SEQUENCE</scope>
    <source>
        <strain evidence="1">AZ414A</strain>
    </source>
</reference>
<gene>
    <name evidence="1" type="ORF">DEBURN_LOCUS11603</name>
</gene>